<dbReference type="RefSeq" id="WP_078745814.1">
    <property type="nucleotide sequence ID" value="NZ_MTSM01000012.1"/>
</dbReference>
<keyword evidence="5 8" id="KW-0378">Hydrolase</keyword>
<dbReference type="InterPro" id="IPR050556">
    <property type="entry name" value="Type_II_TA_system_RNase"/>
</dbReference>
<evidence type="ECO:0000313" key="11">
    <source>
        <dbReference type="Proteomes" id="UP000191418"/>
    </source>
</evidence>
<feature type="binding site" evidence="8">
    <location>
        <position position="7"/>
    </location>
    <ligand>
        <name>Mg(2+)</name>
        <dbReference type="ChEBI" id="CHEBI:18420"/>
    </ligand>
</feature>
<dbReference type="InterPro" id="IPR002716">
    <property type="entry name" value="PIN_dom"/>
</dbReference>
<evidence type="ECO:0000256" key="3">
    <source>
        <dbReference type="ARBA" id="ARBA00022722"/>
    </source>
</evidence>
<sequence>MIKFLLDTNICIYVIKRRPIEVLSRFNEAAGHLAISSVTLAELLHGVEKSQQVAKNLRAVEDFYSRLEVLEYGEQAAFHYGDIRAQLEKQGRPIGVNDLHIAAHARSIGATLVTNNMKEFERVEGLRLQNWIE</sequence>
<feature type="domain" description="PIN" evidence="9">
    <location>
        <begin position="5"/>
        <end position="124"/>
    </location>
</feature>
<comment type="caution">
    <text evidence="10">The sequence shown here is derived from an EMBL/GenBank/DDBJ whole genome shotgun (WGS) entry which is preliminary data.</text>
</comment>
<dbReference type="STRING" id="64969.SAMN02745127_02244"/>
<dbReference type="AlphaFoldDB" id="A0A1T4R9V4"/>
<keyword evidence="3 8" id="KW-0540">Nuclease</keyword>
<keyword evidence="2 8" id="KW-1277">Toxin-antitoxin system</keyword>
<comment type="cofactor">
    <cofactor evidence="1 8">
        <name>Mg(2+)</name>
        <dbReference type="ChEBI" id="CHEBI:18420"/>
    </cofactor>
</comment>
<dbReference type="EMBL" id="MTSM01000012">
    <property type="protein sequence ID" value="OPX55141.1"/>
    <property type="molecule type" value="Genomic_DNA"/>
</dbReference>
<keyword evidence="11" id="KW-1185">Reference proteome</keyword>
<dbReference type="CDD" id="cd18735">
    <property type="entry name" value="PIN_HiVapC1-like"/>
    <property type="match status" value="1"/>
</dbReference>
<name>A0A1T4R9V4_9GAMM</name>
<keyword evidence="4 8" id="KW-0479">Metal-binding</keyword>
<evidence type="ECO:0000256" key="6">
    <source>
        <dbReference type="ARBA" id="ARBA00022842"/>
    </source>
</evidence>
<dbReference type="InterPro" id="IPR022907">
    <property type="entry name" value="VapC_family"/>
</dbReference>
<dbReference type="GO" id="GO:0016787">
    <property type="term" value="F:hydrolase activity"/>
    <property type="evidence" value="ECO:0007669"/>
    <property type="project" value="UniProtKB-KW"/>
</dbReference>
<comment type="similarity">
    <text evidence="7 8">Belongs to the PINc/VapC protein family.</text>
</comment>
<evidence type="ECO:0000256" key="1">
    <source>
        <dbReference type="ARBA" id="ARBA00001946"/>
    </source>
</evidence>
<feature type="binding site" evidence="8">
    <location>
        <position position="98"/>
    </location>
    <ligand>
        <name>Mg(2+)</name>
        <dbReference type="ChEBI" id="CHEBI:18420"/>
    </ligand>
</feature>
<dbReference type="HAMAP" id="MF_00265">
    <property type="entry name" value="VapC_Nob1"/>
    <property type="match status" value="1"/>
</dbReference>
<reference evidence="10 11" key="1">
    <citation type="submission" date="2017-01" db="EMBL/GenBank/DDBJ databases">
        <title>Genome Sequencing of a Marine Spirillum, Oceanospirillum multiglobuliferum ATCC 33336, from Japan.</title>
        <authorList>
            <person name="Carney J.G."/>
            <person name="Trachtenberg A.M."/>
            <person name="Rheaume B.A."/>
            <person name="Linnane J.D."/>
            <person name="Pitts N.L."/>
            <person name="Mykles D.L."/>
            <person name="Maclea K.S."/>
        </authorList>
    </citation>
    <scope>NUCLEOTIDE SEQUENCE [LARGE SCALE GENOMIC DNA]</scope>
    <source>
        <strain evidence="10 11">ATCC 33336</strain>
    </source>
</reference>
<gene>
    <name evidence="8" type="primary">vapC</name>
    <name evidence="10" type="ORF">BTE48_10270</name>
</gene>
<dbReference type="GO" id="GO:0090729">
    <property type="term" value="F:toxin activity"/>
    <property type="evidence" value="ECO:0007669"/>
    <property type="project" value="UniProtKB-KW"/>
</dbReference>
<keyword evidence="8" id="KW-0800">Toxin</keyword>
<dbReference type="GO" id="GO:0004540">
    <property type="term" value="F:RNA nuclease activity"/>
    <property type="evidence" value="ECO:0007669"/>
    <property type="project" value="InterPro"/>
</dbReference>
<dbReference type="InterPro" id="IPR029060">
    <property type="entry name" value="PIN-like_dom_sf"/>
</dbReference>
<dbReference type="GO" id="GO:0000287">
    <property type="term" value="F:magnesium ion binding"/>
    <property type="evidence" value="ECO:0007669"/>
    <property type="project" value="UniProtKB-UniRule"/>
</dbReference>
<accession>A0A1T4R9V4</accession>
<evidence type="ECO:0000256" key="8">
    <source>
        <dbReference type="HAMAP-Rule" id="MF_00265"/>
    </source>
</evidence>
<protein>
    <recommendedName>
        <fullName evidence="8">Ribonuclease VapC</fullName>
        <shortName evidence="8">RNase VapC</shortName>
        <ecNumber evidence="8">3.1.-.-</ecNumber>
    </recommendedName>
    <alternativeName>
        <fullName evidence="8">Toxin VapC</fullName>
    </alternativeName>
</protein>
<dbReference type="PANTHER" id="PTHR33653">
    <property type="entry name" value="RIBONUCLEASE VAPC2"/>
    <property type="match status" value="1"/>
</dbReference>
<evidence type="ECO:0000256" key="5">
    <source>
        <dbReference type="ARBA" id="ARBA00022801"/>
    </source>
</evidence>
<dbReference type="Pfam" id="PF01850">
    <property type="entry name" value="PIN"/>
    <property type="match status" value="1"/>
</dbReference>
<dbReference type="Gene3D" id="3.40.50.1010">
    <property type="entry name" value="5'-nuclease"/>
    <property type="match status" value="1"/>
</dbReference>
<organism evidence="10 11">
    <name type="scientific">Oceanospirillum multiglobuliferum</name>
    <dbReference type="NCBI Taxonomy" id="64969"/>
    <lineage>
        <taxon>Bacteria</taxon>
        <taxon>Pseudomonadati</taxon>
        <taxon>Pseudomonadota</taxon>
        <taxon>Gammaproteobacteria</taxon>
        <taxon>Oceanospirillales</taxon>
        <taxon>Oceanospirillaceae</taxon>
        <taxon>Oceanospirillum</taxon>
    </lineage>
</organism>
<dbReference type="Proteomes" id="UP000191418">
    <property type="component" value="Unassembled WGS sequence"/>
</dbReference>
<dbReference type="SUPFAM" id="SSF88723">
    <property type="entry name" value="PIN domain-like"/>
    <property type="match status" value="1"/>
</dbReference>
<dbReference type="EC" id="3.1.-.-" evidence="8"/>
<dbReference type="NCBIfam" id="NF010285">
    <property type="entry name" value="PRK13725.1"/>
    <property type="match status" value="1"/>
</dbReference>
<keyword evidence="6 8" id="KW-0460">Magnesium</keyword>
<dbReference type="PANTHER" id="PTHR33653:SF1">
    <property type="entry name" value="RIBONUCLEASE VAPC2"/>
    <property type="match status" value="1"/>
</dbReference>
<evidence type="ECO:0000256" key="7">
    <source>
        <dbReference type="ARBA" id="ARBA00038093"/>
    </source>
</evidence>
<comment type="function">
    <text evidence="8">Toxic component of a toxin-antitoxin (TA) system. An RNase.</text>
</comment>
<dbReference type="OrthoDB" id="9796690at2"/>
<evidence type="ECO:0000256" key="4">
    <source>
        <dbReference type="ARBA" id="ARBA00022723"/>
    </source>
</evidence>
<evidence type="ECO:0000256" key="2">
    <source>
        <dbReference type="ARBA" id="ARBA00022649"/>
    </source>
</evidence>
<evidence type="ECO:0000259" key="9">
    <source>
        <dbReference type="Pfam" id="PF01850"/>
    </source>
</evidence>
<evidence type="ECO:0000313" key="10">
    <source>
        <dbReference type="EMBL" id="OPX55141.1"/>
    </source>
</evidence>
<proteinExistence type="inferred from homology"/>